<name>A0ABR7L4L1_9PSEU</name>
<evidence type="ECO:0000313" key="1">
    <source>
        <dbReference type="EMBL" id="MBC6447632.1"/>
    </source>
</evidence>
<reference evidence="1 2" key="1">
    <citation type="submission" date="2020-06" db="EMBL/GenBank/DDBJ databases">
        <title>Actinokineospora xiongansis sp. nov., isolated from soil of Baiyangdian.</title>
        <authorList>
            <person name="Zhang X."/>
        </authorList>
    </citation>
    <scope>NUCLEOTIDE SEQUENCE [LARGE SCALE GENOMIC DNA]</scope>
    <source>
        <strain evidence="1 2">HBU206404</strain>
    </source>
</reference>
<comment type="caution">
    <text evidence="1">The sequence shown here is derived from an EMBL/GenBank/DDBJ whole genome shotgun (WGS) entry which is preliminary data.</text>
</comment>
<proteinExistence type="predicted"/>
<dbReference type="RefSeq" id="WP_187220157.1">
    <property type="nucleotide sequence ID" value="NZ_JABVED010000005.1"/>
</dbReference>
<gene>
    <name evidence="1" type="ORF">GPZ80_10660</name>
</gene>
<protein>
    <submittedName>
        <fullName evidence="1">DUF4192 domain-containing protein</fullName>
    </submittedName>
</protein>
<dbReference type="Proteomes" id="UP000734823">
    <property type="component" value="Unassembled WGS sequence"/>
</dbReference>
<accession>A0ABR7L4L1</accession>
<sequence length="354" mass="38077">MTHLHATITFADEGDFVAAVPSLLGFHPVDSIVVLAVVDDGPRCRIGQLMRSDLRLPGDDLFMARYLSQTCAQNGGSRVFVLITGGGSERLPQSDFVDLVRAAFDEEGVSVELAVWARSARAGEKWWCYDDPERCGEVPDPDIAPVAAALTVAGLVKYPTREALAATLAPDPPDDIRRRSVLIDARLQAEFRNGQAGECDPEAFSRDWALVDAALDDFTRSTEDLSGRGSEPLWEDERIVGLAVALCHSDVRSECLKVALSARAPAAVRLWTRLTRSTPAPERAQPAVLLAIGAYLRGDGPLAHIALDVAMEANPGHALASLLRAAIGHAIAPTELREIITRASQYSTRTVAAP</sequence>
<dbReference type="Pfam" id="PF13830">
    <property type="entry name" value="DUF4192"/>
    <property type="match status" value="1"/>
</dbReference>
<keyword evidence="2" id="KW-1185">Reference proteome</keyword>
<organism evidence="1 2">
    <name type="scientific">Actinokineospora xionganensis</name>
    <dbReference type="NCBI Taxonomy" id="2684470"/>
    <lineage>
        <taxon>Bacteria</taxon>
        <taxon>Bacillati</taxon>
        <taxon>Actinomycetota</taxon>
        <taxon>Actinomycetes</taxon>
        <taxon>Pseudonocardiales</taxon>
        <taxon>Pseudonocardiaceae</taxon>
        <taxon>Actinokineospora</taxon>
    </lineage>
</organism>
<dbReference type="EMBL" id="JABVED010000005">
    <property type="protein sequence ID" value="MBC6447632.1"/>
    <property type="molecule type" value="Genomic_DNA"/>
</dbReference>
<dbReference type="InterPro" id="IPR025447">
    <property type="entry name" value="DUF4192"/>
</dbReference>
<evidence type="ECO:0000313" key="2">
    <source>
        <dbReference type="Proteomes" id="UP000734823"/>
    </source>
</evidence>